<organism evidence="1 2">
    <name type="scientific">Anaeroselena agilis</name>
    <dbReference type="NCBI Taxonomy" id="3063788"/>
    <lineage>
        <taxon>Bacteria</taxon>
        <taxon>Bacillati</taxon>
        <taxon>Bacillota</taxon>
        <taxon>Negativicutes</taxon>
        <taxon>Acetonemataceae</taxon>
        <taxon>Anaeroselena</taxon>
    </lineage>
</organism>
<reference evidence="1 2" key="1">
    <citation type="submission" date="2023-07" db="EMBL/GenBank/DDBJ databases">
        <title>The novel representative of Negativicutes class, Anaeroselena agilis gen. nov. sp. nov.</title>
        <authorList>
            <person name="Prokofeva M.I."/>
            <person name="Elcheninov A.G."/>
            <person name="Klyukina A."/>
            <person name="Kublanov I.V."/>
            <person name="Frolov E.N."/>
            <person name="Podosokorskaya O.A."/>
        </authorList>
    </citation>
    <scope>NUCLEOTIDE SEQUENCE [LARGE SCALE GENOMIC DNA]</scope>
    <source>
        <strain evidence="1 2">4137-cl</strain>
    </source>
</reference>
<name>A0ABU3NY38_9FIRM</name>
<comment type="caution">
    <text evidence="1">The sequence shown here is derived from an EMBL/GenBank/DDBJ whole genome shotgun (WGS) entry which is preliminary data.</text>
</comment>
<gene>
    <name evidence="1" type="ORF">Q4T40_07980</name>
</gene>
<protein>
    <submittedName>
        <fullName evidence="1">Uncharacterized protein</fullName>
    </submittedName>
</protein>
<sequence length="400" mass="44663">MNMMFGRWPFGRFIYNGRAGMISGAVINYPLQESGFAAKIYDQAGQKLAEYGDTIQNNILTEIEFELDENGCAALTLVFSKKPAIDILYNYRVDIHLFGDPDPWYSGYITRIPLPGTTEQQFTYEGYGFYKQLDNTLVDATYQNTEISAIVKTIMTSYVVPDTDIVYKSSKIVAVGYTVNGIAFEDATAKEALEQLAEYAGNYVVGVDERRELFFKPVSTAIAEDSRFWVGWDAHSFKPEETLDDVKNYLIVKGSVLQVDGTYVLYSNYDADSITDYGLRKAVLTLPSALTTADAQRWGDNQLDKLKTPPQAAEVENIKVKQRLIKAYGKARVTSWDGKHVYDLPITRVIYRVSAEDGISCGLSLGPASTQSLDEFIAKLVRDIKNAEAVQSLINKNLSS</sequence>
<accession>A0ABU3NY38</accession>
<dbReference type="RefSeq" id="WP_413779697.1">
    <property type="nucleotide sequence ID" value="NZ_JAUOZS010000001.1"/>
</dbReference>
<dbReference type="Proteomes" id="UP001254848">
    <property type="component" value="Unassembled WGS sequence"/>
</dbReference>
<dbReference type="SUPFAM" id="SSF69279">
    <property type="entry name" value="Phage tail proteins"/>
    <property type="match status" value="1"/>
</dbReference>
<evidence type="ECO:0000313" key="1">
    <source>
        <dbReference type="EMBL" id="MDT8901173.1"/>
    </source>
</evidence>
<evidence type="ECO:0000313" key="2">
    <source>
        <dbReference type="Proteomes" id="UP001254848"/>
    </source>
</evidence>
<dbReference type="EMBL" id="JAUOZS010000001">
    <property type="protein sequence ID" value="MDT8901173.1"/>
    <property type="molecule type" value="Genomic_DNA"/>
</dbReference>
<keyword evidence="2" id="KW-1185">Reference proteome</keyword>
<proteinExistence type="predicted"/>